<reference evidence="2 3" key="1">
    <citation type="submission" date="2018-07" db="EMBL/GenBank/DDBJ databases">
        <title>Pedobacter sp. nov., isolated from soil.</title>
        <authorList>
            <person name="Zhou L.Y."/>
            <person name="Du Z.J."/>
        </authorList>
    </citation>
    <scope>NUCLEOTIDE SEQUENCE [LARGE SCALE GENOMIC DNA]</scope>
    <source>
        <strain evidence="2 3">JDX94</strain>
    </source>
</reference>
<keyword evidence="3" id="KW-1185">Reference proteome</keyword>
<dbReference type="Pfam" id="PF00534">
    <property type="entry name" value="Glycos_transf_1"/>
    <property type="match status" value="1"/>
</dbReference>
<dbReference type="OrthoDB" id="9811239at2"/>
<evidence type="ECO:0000313" key="3">
    <source>
        <dbReference type="Proteomes" id="UP000253961"/>
    </source>
</evidence>
<dbReference type="CDD" id="cd03801">
    <property type="entry name" value="GT4_PimA-like"/>
    <property type="match status" value="1"/>
</dbReference>
<dbReference type="AlphaFoldDB" id="A0A369PUA3"/>
<dbReference type="GO" id="GO:0016757">
    <property type="term" value="F:glycosyltransferase activity"/>
    <property type="evidence" value="ECO:0007669"/>
    <property type="project" value="InterPro"/>
</dbReference>
<dbReference type="InterPro" id="IPR050194">
    <property type="entry name" value="Glycosyltransferase_grp1"/>
</dbReference>
<gene>
    <name evidence="2" type="ORF">DU508_22695</name>
</gene>
<keyword evidence="2" id="KW-0808">Transferase</keyword>
<evidence type="ECO:0000259" key="1">
    <source>
        <dbReference type="Pfam" id="PF00534"/>
    </source>
</evidence>
<feature type="domain" description="Glycosyl transferase family 1" evidence="1">
    <location>
        <begin position="178"/>
        <end position="336"/>
    </location>
</feature>
<dbReference type="Proteomes" id="UP000253961">
    <property type="component" value="Unassembled WGS sequence"/>
</dbReference>
<dbReference type="RefSeq" id="WP_115404958.1">
    <property type="nucleotide sequence ID" value="NZ_QPKV01000015.1"/>
</dbReference>
<dbReference type="Gene3D" id="3.40.50.2000">
    <property type="entry name" value="Glycogen Phosphorylase B"/>
    <property type="match status" value="2"/>
</dbReference>
<dbReference type="EMBL" id="QPKV01000015">
    <property type="protein sequence ID" value="RDC54299.1"/>
    <property type="molecule type" value="Genomic_DNA"/>
</dbReference>
<proteinExistence type="predicted"/>
<organism evidence="2 3">
    <name type="scientific">Pedobacter chinensis</name>
    <dbReference type="NCBI Taxonomy" id="2282421"/>
    <lineage>
        <taxon>Bacteria</taxon>
        <taxon>Pseudomonadati</taxon>
        <taxon>Bacteroidota</taxon>
        <taxon>Sphingobacteriia</taxon>
        <taxon>Sphingobacteriales</taxon>
        <taxon>Sphingobacteriaceae</taxon>
        <taxon>Pedobacter</taxon>
    </lineage>
</organism>
<accession>A0A369PUA3</accession>
<evidence type="ECO:0000313" key="2">
    <source>
        <dbReference type="EMBL" id="RDC54299.1"/>
    </source>
</evidence>
<protein>
    <submittedName>
        <fullName evidence="2">Glycosyltransferase</fullName>
    </submittedName>
</protein>
<dbReference type="SUPFAM" id="SSF53756">
    <property type="entry name" value="UDP-Glycosyltransferase/glycogen phosphorylase"/>
    <property type="match status" value="1"/>
</dbReference>
<dbReference type="PANTHER" id="PTHR45947">
    <property type="entry name" value="SULFOQUINOVOSYL TRANSFERASE SQD2"/>
    <property type="match status" value="1"/>
</dbReference>
<comment type="caution">
    <text evidence="2">The sequence shown here is derived from an EMBL/GenBank/DDBJ whole genome shotgun (WGS) entry which is preliminary data.</text>
</comment>
<sequence>MDIKDGKIKIAYLSQVPAPYRERMHELIHQDHQFSYDVIYCAKLEPNRKWELEYGNYKMHFLTDVAKTFRHNNTNVWALLKKLNPNVLIITAFKPTMLYGVIWCLLNGRKIIVYNDGTFNSEKSISMIQKQIRKFVYWVASSFMAPSKGTNDLYNSYGVGNDKIFRSCLCVDNSVFDNLPVRDREFTIMFSGQIIERKLPLFFANIAIELSKKIPGFKALIIGDGEQREEMIERLKQNNVDFEFTGFLDQKILPKYYSRAKLFLFTTKHDEWGIVANEACASGTPVITSVDAGAANDLIIHNINGYILPINVNIWVEHILKLLGNDNLYNEFSINALAMVAAYNHQQAAGGLVDAVNYALAEKNKSTQSNTITA</sequence>
<dbReference type="PANTHER" id="PTHR45947:SF3">
    <property type="entry name" value="SULFOQUINOVOSYL TRANSFERASE SQD2"/>
    <property type="match status" value="1"/>
</dbReference>
<name>A0A369PUA3_9SPHI</name>
<dbReference type="InterPro" id="IPR001296">
    <property type="entry name" value="Glyco_trans_1"/>
</dbReference>